<reference evidence="1 2" key="1">
    <citation type="submission" date="2022-05" db="EMBL/GenBank/DDBJ databases">
        <authorList>
            <consortium name="Genoscope - CEA"/>
            <person name="William W."/>
        </authorList>
    </citation>
    <scope>NUCLEOTIDE SEQUENCE [LARGE SCALE GENOMIC DNA]</scope>
</reference>
<organism evidence="1 2">
    <name type="scientific">Porites evermanni</name>
    <dbReference type="NCBI Taxonomy" id="104178"/>
    <lineage>
        <taxon>Eukaryota</taxon>
        <taxon>Metazoa</taxon>
        <taxon>Cnidaria</taxon>
        <taxon>Anthozoa</taxon>
        <taxon>Hexacorallia</taxon>
        <taxon>Scleractinia</taxon>
        <taxon>Fungiina</taxon>
        <taxon>Poritidae</taxon>
        <taxon>Porites</taxon>
    </lineage>
</organism>
<protein>
    <submittedName>
        <fullName evidence="1">Uncharacterized protein</fullName>
    </submittedName>
</protein>
<evidence type="ECO:0000313" key="2">
    <source>
        <dbReference type="Proteomes" id="UP001159427"/>
    </source>
</evidence>
<dbReference type="Proteomes" id="UP001159427">
    <property type="component" value="Unassembled WGS sequence"/>
</dbReference>
<gene>
    <name evidence="1" type="ORF">PEVE_00042360</name>
</gene>
<dbReference type="EMBL" id="CALNXI010000829">
    <property type="protein sequence ID" value="CAH3141983.1"/>
    <property type="molecule type" value="Genomic_DNA"/>
</dbReference>
<name>A0ABN8PE94_9CNID</name>
<comment type="caution">
    <text evidence="1">The sequence shown here is derived from an EMBL/GenBank/DDBJ whole genome shotgun (WGS) entry which is preliminary data.</text>
</comment>
<keyword evidence="2" id="KW-1185">Reference proteome</keyword>
<evidence type="ECO:0000313" key="1">
    <source>
        <dbReference type="EMBL" id="CAH3141983.1"/>
    </source>
</evidence>
<proteinExistence type="predicted"/>
<sequence length="134" mass="16043">MQTTETICYDDACHLKKYANNPARNSLTATTRTMAGMEMVVDKFHFPNHVDRWCKTNCNPYNTKCFNCLSNENCLTPFLFDFFRDVNTEVCEQLFSWLSRFSIITKHMNRWRFLFLMSYLLDQHNEDIANNKQW</sequence>
<accession>A0ABN8PE94</accession>